<reference evidence="1" key="1">
    <citation type="submission" date="2022-12" db="EMBL/GenBank/DDBJ databases">
        <title>Genome Sequence of Lasiodiplodia mahajangana.</title>
        <authorList>
            <person name="Buettner E."/>
        </authorList>
    </citation>
    <scope>NUCLEOTIDE SEQUENCE</scope>
    <source>
        <strain evidence="1">VT137</strain>
    </source>
</reference>
<dbReference type="EMBL" id="JAPUUL010000191">
    <property type="protein sequence ID" value="KAJ8132021.1"/>
    <property type="molecule type" value="Genomic_DNA"/>
</dbReference>
<accession>A0ACC2JWW9</accession>
<protein>
    <submittedName>
        <fullName evidence="1">Uncharacterized protein</fullName>
    </submittedName>
</protein>
<sequence length="401" mass="45091">MDELMSQLKSLASGADRTARRQLMLALRSLANSLEEPIDTTHRFGLSNLQSAIVKVGFDISLFKLLVSSEVAVTASIIAEKTGADSVLLARILRYLASIGVVDEVGDLEFAANHVTRNLAEKISEYGISHCFETISPQYQAIPEFLKKTRYQNPTDPLRTPLQDAFHTRLHAYDWLAQQPARQQTFNDYMSLRRKPEASWLSVYPVREQLTGEIWAGEHNVTRAVYVNISRGIGHQCAEFKSKYPDLPGRVVLQDLAHNLAKALPTPGVENMAHDFFDEQPVKGAKFYFVRRALHNQTDKDAKRLLTRIKDAMAADSVLLIDELVLGERGLDYYSAAVDLTMMSATASMERTETQWREILEAVGLRLIKCYSYNPGTFESVIDARLPSHKSPPFGLDMLWS</sequence>
<evidence type="ECO:0000313" key="1">
    <source>
        <dbReference type="EMBL" id="KAJ8132021.1"/>
    </source>
</evidence>
<dbReference type="Proteomes" id="UP001153332">
    <property type="component" value="Unassembled WGS sequence"/>
</dbReference>
<keyword evidence="2" id="KW-1185">Reference proteome</keyword>
<proteinExistence type="predicted"/>
<evidence type="ECO:0000313" key="2">
    <source>
        <dbReference type="Proteomes" id="UP001153332"/>
    </source>
</evidence>
<name>A0ACC2JWW9_9PEZI</name>
<comment type="caution">
    <text evidence="1">The sequence shown here is derived from an EMBL/GenBank/DDBJ whole genome shotgun (WGS) entry which is preliminary data.</text>
</comment>
<gene>
    <name evidence="1" type="ORF">O1611_g1600</name>
</gene>
<organism evidence="1 2">
    <name type="scientific">Lasiodiplodia mahajangana</name>
    <dbReference type="NCBI Taxonomy" id="1108764"/>
    <lineage>
        <taxon>Eukaryota</taxon>
        <taxon>Fungi</taxon>
        <taxon>Dikarya</taxon>
        <taxon>Ascomycota</taxon>
        <taxon>Pezizomycotina</taxon>
        <taxon>Dothideomycetes</taxon>
        <taxon>Dothideomycetes incertae sedis</taxon>
        <taxon>Botryosphaeriales</taxon>
        <taxon>Botryosphaeriaceae</taxon>
        <taxon>Lasiodiplodia</taxon>
    </lineage>
</organism>